<dbReference type="GO" id="GO:0008160">
    <property type="term" value="F:protein tyrosine phosphatase activator activity"/>
    <property type="evidence" value="ECO:0007669"/>
    <property type="project" value="TreeGrafter"/>
</dbReference>
<name>A0AA35R9W3_GEOBA</name>
<evidence type="ECO:0000256" key="9">
    <source>
        <dbReference type="ARBA" id="ARBA00044820"/>
    </source>
</evidence>
<dbReference type="InterPro" id="IPR043170">
    <property type="entry name" value="PTPA_C_lid"/>
</dbReference>
<dbReference type="PANTHER" id="PTHR10012:SF0">
    <property type="entry name" value="SERINE_THREONINE-PROTEIN PHOSPHATASE 2A ACTIVATOR"/>
    <property type="match status" value="1"/>
</dbReference>
<protein>
    <recommendedName>
        <fullName evidence="8 10">Serine/threonine-protein phosphatase 2A activator</fullName>
        <ecNumber evidence="4 10">5.2.1.8</ecNumber>
    </recommendedName>
    <alternativeName>
        <fullName evidence="9 10">Phosphotyrosyl phosphatase activator</fullName>
    </alternativeName>
</protein>
<accession>A0AA35R9W3</accession>
<evidence type="ECO:0000256" key="6">
    <source>
        <dbReference type="ARBA" id="ARBA00023110"/>
    </source>
</evidence>
<evidence type="ECO:0000313" key="11">
    <source>
        <dbReference type="EMBL" id="CAI8007027.1"/>
    </source>
</evidence>
<dbReference type="FunFam" id="1.20.120.1150:FF:000002">
    <property type="entry name" value="Serine/threonine-protein phosphatase 2A activator"/>
    <property type="match status" value="1"/>
</dbReference>
<comment type="similarity">
    <text evidence="3 10">Belongs to the PTPA-type PPIase family.</text>
</comment>
<dbReference type="EMBL" id="CASHTH010000741">
    <property type="protein sequence ID" value="CAI8007027.1"/>
    <property type="molecule type" value="Genomic_DNA"/>
</dbReference>
<keyword evidence="6 10" id="KW-0697">Rotamase</keyword>
<evidence type="ECO:0000256" key="8">
    <source>
        <dbReference type="ARBA" id="ARBA00044786"/>
    </source>
</evidence>
<dbReference type="SUPFAM" id="SSF140984">
    <property type="entry name" value="PTPA-like"/>
    <property type="match status" value="1"/>
</dbReference>
<dbReference type="GO" id="GO:0005634">
    <property type="term" value="C:nucleus"/>
    <property type="evidence" value="ECO:0007669"/>
    <property type="project" value="TreeGrafter"/>
</dbReference>
<dbReference type="InterPro" id="IPR004327">
    <property type="entry name" value="Phstyr_phstse_ac"/>
</dbReference>
<reference evidence="11" key="1">
    <citation type="submission" date="2023-03" db="EMBL/GenBank/DDBJ databases">
        <authorList>
            <person name="Steffen K."/>
            <person name="Cardenas P."/>
        </authorList>
    </citation>
    <scope>NUCLEOTIDE SEQUENCE</scope>
</reference>
<dbReference type="GO" id="GO:0005737">
    <property type="term" value="C:cytoplasm"/>
    <property type="evidence" value="ECO:0007669"/>
    <property type="project" value="UniProtKB-SubCell"/>
</dbReference>
<proteinExistence type="inferred from homology"/>
<keyword evidence="7 10" id="KW-0413">Isomerase</keyword>
<keyword evidence="12" id="KW-1185">Reference proteome</keyword>
<dbReference type="PANTHER" id="PTHR10012">
    <property type="entry name" value="SERINE/THREONINE-PROTEIN PHOSPHATASE 2A REGULATORY SUBUNIT B"/>
    <property type="match status" value="1"/>
</dbReference>
<dbReference type="Proteomes" id="UP001174909">
    <property type="component" value="Unassembled WGS sequence"/>
</dbReference>
<dbReference type="GO" id="GO:0007052">
    <property type="term" value="P:mitotic spindle organization"/>
    <property type="evidence" value="ECO:0007669"/>
    <property type="project" value="TreeGrafter"/>
</dbReference>
<dbReference type="Pfam" id="PF03095">
    <property type="entry name" value="PTPA"/>
    <property type="match status" value="2"/>
</dbReference>
<evidence type="ECO:0000256" key="4">
    <source>
        <dbReference type="ARBA" id="ARBA00013194"/>
    </source>
</evidence>
<evidence type="ECO:0000256" key="2">
    <source>
        <dbReference type="ARBA" id="ARBA00004496"/>
    </source>
</evidence>
<comment type="caution">
    <text evidence="11">The sequence shown here is derived from an EMBL/GenBank/DDBJ whole genome shotgun (WGS) entry which is preliminary data.</text>
</comment>
<evidence type="ECO:0000313" key="12">
    <source>
        <dbReference type="Proteomes" id="UP001174909"/>
    </source>
</evidence>
<sequence>MAAEDRPVHEFRVPERLVKDTADLETWKKSQAYQDFTGFIYILNEAVKGKKNNDSIIDKLTGVLDMYMKFIDETPPLEQPERFGNKAYRLWSDRVRDSSEEVIKSLLPADLHGAVEELQPYLLQGFGNAIRIDYGTGHEMKFAAFLCCLMKMKVIPQDCAAALVLHVIRSHVCVLQPTQPSVESQTELTPLSFVEETLVNQNASDYMFMSCVAYINKVKTGPFAEHSNSLWGISSVAEWTKVNSGLIKMYKAEVLGKFPVIQHFPFGTILSFEGQI</sequence>
<evidence type="ECO:0000256" key="5">
    <source>
        <dbReference type="ARBA" id="ARBA00022490"/>
    </source>
</evidence>
<dbReference type="Gene3D" id="1.20.120.1150">
    <property type="match status" value="1"/>
</dbReference>
<evidence type="ECO:0000256" key="10">
    <source>
        <dbReference type="RuleBase" id="RU361210"/>
    </source>
</evidence>
<evidence type="ECO:0000256" key="7">
    <source>
        <dbReference type="ARBA" id="ARBA00023235"/>
    </source>
</evidence>
<dbReference type="InterPro" id="IPR037218">
    <property type="entry name" value="PTPA_sf"/>
</dbReference>
<comment type="subcellular location">
    <subcellularLocation>
        <location evidence="2 10">Cytoplasm</location>
    </subcellularLocation>
</comment>
<dbReference type="PIRSF" id="PIRSF016325">
    <property type="entry name" value="Phstyr_phstse_ac"/>
    <property type="match status" value="1"/>
</dbReference>
<dbReference type="AlphaFoldDB" id="A0AA35R9W3"/>
<comment type="catalytic activity">
    <reaction evidence="1 10">
        <text>[protein]-peptidylproline (omega=180) = [protein]-peptidylproline (omega=0)</text>
        <dbReference type="Rhea" id="RHEA:16237"/>
        <dbReference type="Rhea" id="RHEA-COMP:10747"/>
        <dbReference type="Rhea" id="RHEA-COMP:10748"/>
        <dbReference type="ChEBI" id="CHEBI:83833"/>
        <dbReference type="ChEBI" id="CHEBI:83834"/>
        <dbReference type="EC" id="5.2.1.8"/>
    </reaction>
</comment>
<organism evidence="11 12">
    <name type="scientific">Geodia barretti</name>
    <name type="common">Barrett's horny sponge</name>
    <dbReference type="NCBI Taxonomy" id="519541"/>
    <lineage>
        <taxon>Eukaryota</taxon>
        <taxon>Metazoa</taxon>
        <taxon>Porifera</taxon>
        <taxon>Demospongiae</taxon>
        <taxon>Heteroscleromorpha</taxon>
        <taxon>Tetractinellida</taxon>
        <taxon>Astrophorina</taxon>
        <taxon>Geodiidae</taxon>
        <taxon>Geodia</taxon>
    </lineage>
</organism>
<comment type="function">
    <text evidence="10">PPIases accelerate the folding of proteins. It catalyzes the cis-trans isomerization of proline imidic peptide bonds in oligopeptides.</text>
</comment>
<dbReference type="GO" id="GO:0000159">
    <property type="term" value="C:protein phosphatase type 2A complex"/>
    <property type="evidence" value="ECO:0007669"/>
    <property type="project" value="TreeGrafter"/>
</dbReference>
<keyword evidence="5 10" id="KW-0963">Cytoplasm</keyword>
<evidence type="ECO:0000256" key="1">
    <source>
        <dbReference type="ARBA" id="ARBA00000971"/>
    </source>
</evidence>
<dbReference type="EC" id="5.2.1.8" evidence="4 10"/>
<gene>
    <name evidence="11" type="ORF">GBAR_LOCUS5018</name>
</gene>
<dbReference type="GO" id="GO:0003755">
    <property type="term" value="F:peptidyl-prolyl cis-trans isomerase activity"/>
    <property type="evidence" value="ECO:0007669"/>
    <property type="project" value="UniProtKB-KW"/>
</dbReference>
<evidence type="ECO:0000256" key="3">
    <source>
        <dbReference type="ARBA" id="ARBA00011019"/>
    </source>
</evidence>